<organism evidence="1 2">
    <name type="scientific">Protopolystoma xenopodis</name>
    <dbReference type="NCBI Taxonomy" id="117903"/>
    <lineage>
        <taxon>Eukaryota</taxon>
        <taxon>Metazoa</taxon>
        <taxon>Spiralia</taxon>
        <taxon>Lophotrochozoa</taxon>
        <taxon>Platyhelminthes</taxon>
        <taxon>Monogenea</taxon>
        <taxon>Polyopisthocotylea</taxon>
        <taxon>Polystomatidea</taxon>
        <taxon>Polystomatidae</taxon>
        <taxon>Protopolystoma</taxon>
    </lineage>
</organism>
<name>A0A448XML3_9PLAT</name>
<gene>
    <name evidence="1" type="ORF">PXEA_LOCUS33736</name>
</gene>
<evidence type="ECO:0000313" key="1">
    <source>
        <dbReference type="EMBL" id="VEL40296.1"/>
    </source>
</evidence>
<sequence>MWPPVRQGFIEMQASQLQVEHVNPSSTWHEVICGIGPSEIGLTQKISSTAFLFVTKLGSRLFVRSVALDAHEFAQNLQSLRYQASGLRLSEK</sequence>
<proteinExistence type="predicted"/>
<reference evidence="1" key="1">
    <citation type="submission" date="2018-11" db="EMBL/GenBank/DDBJ databases">
        <authorList>
            <consortium name="Pathogen Informatics"/>
        </authorList>
    </citation>
    <scope>NUCLEOTIDE SEQUENCE</scope>
</reference>
<comment type="caution">
    <text evidence="1">The sequence shown here is derived from an EMBL/GenBank/DDBJ whole genome shotgun (WGS) entry which is preliminary data.</text>
</comment>
<evidence type="ECO:0000313" key="2">
    <source>
        <dbReference type="Proteomes" id="UP000784294"/>
    </source>
</evidence>
<protein>
    <submittedName>
        <fullName evidence="1">Uncharacterized protein</fullName>
    </submittedName>
</protein>
<dbReference type="AlphaFoldDB" id="A0A448XML3"/>
<dbReference type="EMBL" id="CAAALY010264374">
    <property type="protein sequence ID" value="VEL40296.1"/>
    <property type="molecule type" value="Genomic_DNA"/>
</dbReference>
<keyword evidence="2" id="KW-1185">Reference proteome</keyword>
<dbReference type="Proteomes" id="UP000784294">
    <property type="component" value="Unassembled WGS sequence"/>
</dbReference>
<accession>A0A448XML3</accession>